<proteinExistence type="predicted"/>
<comment type="caution">
    <text evidence="1">The sequence shown here is derived from an EMBL/GenBank/DDBJ whole genome shotgun (WGS) entry which is preliminary data.</text>
</comment>
<dbReference type="AlphaFoldDB" id="A0A2T4YMS1"/>
<protein>
    <submittedName>
        <fullName evidence="1">Uncharacterized protein</fullName>
    </submittedName>
</protein>
<dbReference type="EMBL" id="PZZN01000003">
    <property type="protein sequence ID" value="PTM44704.1"/>
    <property type="molecule type" value="Genomic_DNA"/>
</dbReference>
<dbReference type="Proteomes" id="UP000240996">
    <property type="component" value="Unassembled WGS sequence"/>
</dbReference>
<accession>A0A2T4YMS1</accession>
<gene>
    <name evidence="1" type="ORF">C8J24_2913</name>
</gene>
<reference evidence="1 2" key="1">
    <citation type="submission" date="2018-04" db="EMBL/GenBank/DDBJ databases">
        <title>Genomic Encyclopedia of Type Strains, Phase III (KMG-III): the genomes of soil and plant-associated and newly described type strains.</title>
        <authorList>
            <person name="Whitman W."/>
        </authorList>
    </citation>
    <scope>NUCLEOTIDE SEQUENCE [LARGE SCALE GENOMIC DNA]</scope>
    <source>
        <strain evidence="1 2">NW12</strain>
    </source>
</reference>
<keyword evidence="2" id="KW-1185">Reference proteome</keyword>
<name>A0A2T4YMS1_9SPHN</name>
<evidence type="ECO:0000313" key="1">
    <source>
        <dbReference type="EMBL" id="PTM44704.1"/>
    </source>
</evidence>
<evidence type="ECO:0000313" key="2">
    <source>
        <dbReference type="Proteomes" id="UP000240996"/>
    </source>
</evidence>
<organism evidence="1 2">
    <name type="scientific">Sphingomonas aerolata</name>
    <dbReference type="NCBI Taxonomy" id="185951"/>
    <lineage>
        <taxon>Bacteria</taxon>
        <taxon>Pseudomonadati</taxon>
        <taxon>Pseudomonadota</taxon>
        <taxon>Alphaproteobacteria</taxon>
        <taxon>Sphingomonadales</taxon>
        <taxon>Sphingomonadaceae</taxon>
        <taxon>Sphingomonas</taxon>
    </lineage>
</organism>
<sequence>MLTHYFGTTDLDTLDTIAIDDGLERVRIAFGTERETGRRFALWAVLATLGDAPDPRDAFKTPAEQQAAQAYARALRTAVTLGG</sequence>